<dbReference type="Pfam" id="PF12833">
    <property type="entry name" value="HTH_18"/>
    <property type="match status" value="1"/>
</dbReference>
<dbReference type="PANTHER" id="PTHR43280:SF2">
    <property type="entry name" value="HTH-TYPE TRANSCRIPTIONAL REGULATOR EXSA"/>
    <property type="match status" value="1"/>
</dbReference>
<evidence type="ECO:0000256" key="3">
    <source>
        <dbReference type="ARBA" id="ARBA00023163"/>
    </source>
</evidence>
<evidence type="ECO:0000313" key="5">
    <source>
        <dbReference type="EMBL" id="MBD2344336.1"/>
    </source>
</evidence>
<proteinExistence type="predicted"/>
<dbReference type="InterPro" id="IPR018062">
    <property type="entry name" value="HTH_AraC-typ_CS"/>
</dbReference>
<dbReference type="SMART" id="SM00342">
    <property type="entry name" value="HTH_ARAC"/>
    <property type="match status" value="1"/>
</dbReference>
<evidence type="ECO:0000313" key="6">
    <source>
        <dbReference type="Proteomes" id="UP000607281"/>
    </source>
</evidence>
<name>A0ABR8CNG4_9NOST</name>
<dbReference type="SUPFAM" id="SSF46689">
    <property type="entry name" value="Homeodomain-like"/>
    <property type="match status" value="2"/>
</dbReference>
<dbReference type="PANTHER" id="PTHR43280">
    <property type="entry name" value="ARAC-FAMILY TRANSCRIPTIONAL REGULATOR"/>
    <property type="match status" value="1"/>
</dbReference>
<keyword evidence="3" id="KW-0804">Transcription</keyword>
<protein>
    <submittedName>
        <fullName evidence="5">Helix-turn-helix transcriptional regulator</fullName>
    </submittedName>
</protein>
<dbReference type="Proteomes" id="UP000607281">
    <property type="component" value="Unassembled WGS sequence"/>
</dbReference>
<keyword evidence="2" id="KW-0238">DNA-binding</keyword>
<dbReference type="InterPro" id="IPR018060">
    <property type="entry name" value="HTH_AraC"/>
</dbReference>
<evidence type="ECO:0000256" key="2">
    <source>
        <dbReference type="ARBA" id="ARBA00023125"/>
    </source>
</evidence>
<dbReference type="PROSITE" id="PS01124">
    <property type="entry name" value="HTH_ARAC_FAMILY_2"/>
    <property type="match status" value="1"/>
</dbReference>
<organism evidence="5 6">
    <name type="scientific">Anabaena subtropica FACHB-260</name>
    <dbReference type="NCBI Taxonomy" id="2692884"/>
    <lineage>
        <taxon>Bacteria</taxon>
        <taxon>Bacillati</taxon>
        <taxon>Cyanobacteriota</taxon>
        <taxon>Cyanophyceae</taxon>
        <taxon>Nostocales</taxon>
        <taxon>Nostocaceae</taxon>
        <taxon>Anabaena</taxon>
    </lineage>
</organism>
<evidence type="ECO:0000256" key="1">
    <source>
        <dbReference type="ARBA" id="ARBA00023015"/>
    </source>
</evidence>
<dbReference type="PROSITE" id="PS00041">
    <property type="entry name" value="HTH_ARAC_FAMILY_1"/>
    <property type="match status" value="1"/>
</dbReference>
<reference evidence="5 6" key="1">
    <citation type="journal article" date="2020" name="ISME J.">
        <title>Comparative genomics reveals insights into cyanobacterial evolution and habitat adaptation.</title>
        <authorList>
            <person name="Chen M.Y."/>
            <person name="Teng W.K."/>
            <person name="Zhao L."/>
            <person name="Hu C.X."/>
            <person name="Zhou Y.K."/>
            <person name="Han B.P."/>
            <person name="Song L.R."/>
            <person name="Shu W.S."/>
        </authorList>
    </citation>
    <scope>NUCLEOTIDE SEQUENCE [LARGE SCALE GENOMIC DNA]</scope>
    <source>
        <strain evidence="5 6">FACHB-260</strain>
    </source>
</reference>
<dbReference type="EMBL" id="JACJRF010000011">
    <property type="protein sequence ID" value="MBD2344336.1"/>
    <property type="molecule type" value="Genomic_DNA"/>
</dbReference>
<accession>A0ABR8CNG4</accession>
<feature type="domain" description="HTH araC/xylS-type" evidence="4">
    <location>
        <begin position="39"/>
        <end position="137"/>
    </location>
</feature>
<evidence type="ECO:0000259" key="4">
    <source>
        <dbReference type="PROSITE" id="PS01124"/>
    </source>
</evidence>
<gene>
    <name evidence="5" type="ORF">H6G18_09265</name>
</gene>
<keyword evidence="1" id="KW-0805">Transcription regulation</keyword>
<dbReference type="Gene3D" id="1.10.10.60">
    <property type="entry name" value="Homeodomain-like"/>
    <property type="match status" value="2"/>
</dbReference>
<comment type="caution">
    <text evidence="5">The sequence shown here is derived from an EMBL/GenBank/DDBJ whole genome shotgun (WGS) entry which is preliminary data.</text>
</comment>
<dbReference type="InterPro" id="IPR009057">
    <property type="entry name" value="Homeodomain-like_sf"/>
</dbReference>
<sequence>MDSNYLLNGIDSYNVNIAINTAILTSFEKFLLQSQPLLSHVFRFIETNYHNSISLREVAEAVSRSPAYLTDLVRRETGKTVLCWIVERRMVEARRLLLETDHSVEQIAEAVGYLDRRHFGRQFLRFHNTTPQTWRKSHRSKNIPRWERVPQKANSSEFINQEPTTTTVTFAEAQRLQTCIQEIAAIFNKNTLADEVLMLKSENGSVAKIDNGSIQITLVSTCELC</sequence>
<keyword evidence="6" id="KW-1185">Reference proteome</keyword>